<dbReference type="EMBL" id="MH717816">
    <property type="protein sequence ID" value="QAT90387.1"/>
    <property type="molecule type" value="Genomic_DNA"/>
</dbReference>
<dbReference type="Proteomes" id="UP000503509">
    <property type="component" value="Genome"/>
</dbReference>
<dbReference type="RefSeq" id="YP_010086519.1">
    <property type="nucleotide sequence ID" value="NC_055455.1"/>
</dbReference>
<evidence type="ECO:0000313" key="1">
    <source>
        <dbReference type="EMBL" id="QAT90387.1"/>
    </source>
</evidence>
<keyword evidence="2" id="KW-1185">Reference proteome</keyword>
<proteinExistence type="predicted"/>
<name>A0A410S7U0_9ABAC</name>
<protein>
    <recommendedName>
        <fullName evidence="3">Ac57-like protein</fullName>
    </recommendedName>
</protein>
<reference evidence="1 2" key="1">
    <citation type="submission" date="2018-08" db="EMBL/GenBank/DDBJ databases">
        <title>Sequence analysis of the African armyworm, Spodoptera exempta nucleopolyhedrovirus.</title>
        <authorList>
            <person name="Escasa S.R."/>
            <person name="Mowery J.D."/>
            <person name="Bauchan G.R."/>
            <person name="Harrison R.L."/>
            <person name="Cory J.S."/>
        </authorList>
    </citation>
    <scope>NUCLEOTIDE SEQUENCE [LARGE SCALE GENOMIC DNA]</scope>
    <source>
        <strain evidence="1 2">244.1</strain>
    </source>
</reference>
<dbReference type="Pfam" id="PF06033">
    <property type="entry name" value="DUF918"/>
    <property type="match status" value="1"/>
</dbReference>
<evidence type="ECO:0000313" key="2">
    <source>
        <dbReference type="Proteomes" id="UP000503509"/>
    </source>
</evidence>
<dbReference type="KEGG" id="vg:65101696"/>
<dbReference type="InterPro" id="IPR009264">
    <property type="entry name" value="AcMNPV_Orf57"/>
</dbReference>
<sequence>MLSVNRRYLEFDRVCVDLRHVTFSADGHNDTEYIIFININKAMFTNFKIYCDLSIESLAEFIYENVLCTVEGKNVKPSAPLAQCAQYNEYDLNKSLTIELHEKARIIVAKTIYYHEKYHERVTGYIDFENRHDKNYTPESSEDLRNKLDREYEIKLLEFT</sequence>
<accession>A0A410S7U0</accession>
<evidence type="ECO:0008006" key="3">
    <source>
        <dbReference type="Google" id="ProtNLM"/>
    </source>
</evidence>
<dbReference type="GeneID" id="65101696"/>
<organism evidence="1 2">
    <name type="scientific">Spodoptera exempta nucleopolyhedrovirus</name>
    <dbReference type="NCBI Taxonomy" id="1242863"/>
    <lineage>
        <taxon>Viruses</taxon>
        <taxon>Viruses incertae sedis</taxon>
        <taxon>Naldaviricetes</taxon>
        <taxon>Lefavirales</taxon>
        <taxon>Baculoviridae</taxon>
        <taxon>Alphabaculovirus</taxon>
        <taxon>Alphabaculovirus spexemptae</taxon>
    </lineage>
</organism>